<feature type="chain" id="PRO_5020725833" description="diguanylate cyclase" evidence="5">
    <location>
        <begin position="30"/>
        <end position="894"/>
    </location>
</feature>
<dbReference type="GO" id="GO:0052621">
    <property type="term" value="F:diguanylate cyclase activity"/>
    <property type="evidence" value="ECO:0007669"/>
    <property type="project" value="UniProtKB-EC"/>
</dbReference>
<feature type="signal peptide" evidence="5">
    <location>
        <begin position="1"/>
        <end position="29"/>
    </location>
</feature>
<keyword evidence="9" id="KW-1185">Reference proteome</keyword>
<gene>
    <name evidence="8" type="primary">cph2_4</name>
    <name evidence="8" type="ORF">GHNINEIG_02028</name>
</gene>
<dbReference type="EC" id="2.7.7.65" evidence="2"/>
<dbReference type="Proteomes" id="UP000296201">
    <property type="component" value="Chromosome"/>
</dbReference>
<dbReference type="PROSITE" id="PS50887">
    <property type="entry name" value="GGDEF"/>
    <property type="match status" value="1"/>
</dbReference>
<dbReference type="SMART" id="SM00062">
    <property type="entry name" value="PBPb"/>
    <property type="match status" value="1"/>
</dbReference>
<dbReference type="GO" id="GO:1902201">
    <property type="term" value="P:negative regulation of bacterial-type flagellum-dependent cell motility"/>
    <property type="evidence" value="ECO:0007669"/>
    <property type="project" value="TreeGrafter"/>
</dbReference>
<comment type="catalytic activity">
    <reaction evidence="3">
        <text>2 GTP = 3',3'-c-di-GMP + 2 diphosphate</text>
        <dbReference type="Rhea" id="RHEA:24898"/>
        <dbReference type="ChEBI" id="CHEBI:33019"/>
        <dbReference type="ChEBI" id="CHEBI:37565"/>
        <dbReference type="ChEBI" id="CHEBI:58805"/>
        <dbReference type="EC" id="2.7.7.65"/>
    </reaction>
</comment>
<sequence length="894" mass="101497" precursor="true">MEINVPSAFNSLRTLVLLASLFFSMSGHAASQAEISPNVSENPLTVQVNWNHQFQFAGFYAAIKQGYYQEVGLDVSMKNWKPGIRVVDEVVSGRADIGIGYSSMIADYAKGVPIKLIMSSFQFSPMVLLSHQPINDLAELDGKTVMHYGNLQILGLINKAQNLVKNPVISVDSSGNLEDFILHKVDLYGAYTTNEPFRLKQRNKAFFIVDPKSFGVQSYGDLVVTSEALAAKHPEQIQKFKAATIKGWRYAIHHQTEMVDYIMQHYPVVKSREALLNEAKVTTHYVQSGQVPIGKVEPAKLMATAAEAKEVGLISQKEFNRLNMKQFIFNASQYAYTEEESAYLAAHPVIKLANDIDWEPFEFIDKKGQYRGIASDYFALLGQKLGVRFEAQKTLGWAEVLSKTRAGQLEVFSCAVATPEREQYMRFTKPYLSFPMVLVGRKNVSFIESYDALKGQKVAVVNGYWSHETLKQHYPSIELVIVDSVKEGLEAVMDGRASLYSGNLGAINYAIHKYGIIGLHVVGQSNHRFELAIGVTKDNPVLFNILRKGLDSITDEERQQIFNKWIKLEVVNKLDRKQLIEVGGISLAIILTLTFFLLMFRYQKNRQQAYIEKIHELTYATLINMQTLKFEWVSDAFTRLSGYSREELKEMQYLDLATETLSKEEQEAILKQVNAGQSWKGEMEGRANDGHSYWVELTLTPVLDVMGHIQQVWATRVDITDRKRNEQLSITDDLTGLYNRRYFNQIIEREINRAKREHRSLAVAMMDIDFFKTINDTYGHQEGDQVLKQVADVLETSFHRATDFVFRMGGEEFLVISWFKSEAEFQSYLEQLCFKVKSLGIENAASTEGVLTISVGAIYCDSDALTNSEELYKTVDRRLYQAKQTGRNKVVMTD</sequence>
<dbReference type="GO" id="GO:0043709">
    <property type="term" value="P:cell adhesion involved in single-species biofilm formation"/>
    <property type="evidence" value="ECO:0007669"/>
    <property type="project" value="TreeGrafter"/>
</dbReference>
<evidence type="ECO:0000313" key="9">
    <source>
        <dbReference type="Proteomes" id="UP000296201"/>
    </source>
</evidence>
<organism evidence="8 9">
    <name type="scientific">Hydrogenovibrio crunogenus</name>
    <dbReference type="NCBI Taxonomy" id="39765"/>
    <lineage>
        <taxon>Bacteria</taxon>
        <taxon>Pseudomonadati</taxon>
        <taxon>Pseudomonadota</taxon>
        <taxon>Gammaproteobacteria</taxon>
        <taxon>Thiotrichales</taxon>
        <taxon>Piscirickettsiaceae</taxon>
        <taxon>Hydrogenovibrio</taxon>
    </lineage>
</organism>
<evidence type="ECO:0000256" key="1">
    <source>
        <dbReference type="ARBA" id="ARBA00001946"/>
    </source>
</evidence>
<dbReference type="Gene3D" id="3.40.190.10">
    <property type="entry name" value="Periplasmic binding protein-like II"/>
    <property type="match status" value="4"/>
</dbReference>
<dbReference type="Gene3D" id="3.30.70.270">
    <property type="match status" value="1"/>
</dbReference>
<dbReference type="SUPFAM" id="SSF53850">
    <property type="entry name" value="Periplasmic binding protein-like II"/>
    <property type="match status" value="2"/>
</dbReference>
<dbReference type="InterPro" id="IPR035965">
    <property type="entry name" value="PAS-like_dom_sf"/>
</dbReference>
<proteinExistence type="predicted"/>
<evidence type="ECO:0000256" key="2">
    <source>
        <dbReference type="ARBA" id="ARBA00012528"/>
    </source>
</evidence>
<evidence type="ECO:0000256" key="3">
    <source>
        <dbReference type="ARBA" id="ARBA00034247"/>
    </source>
</evidence>
<evidence type="ECO:0000259" key="7">
    <source>
        <dbReference type="PROSITE" id="PS50887"/>
    </source>
</evidence>
<dbReference type="PANTHER" id="PTHR45138:SF9">
    <property type="entry name" value="DIGUANYLATE CYCLASE DGCM-RELATED"/>
    <property type="match status" value="1"/>
</dbReference>
<dbReference type="NCBIfam" id="TIGR00229">
    <property type="entry name" value="sensory_box"/>
    <property type="match status" value="1"/>
</dbReference>
<dbReference type="OrthoDB" id="9180959at2"/>
<dbReference type="InterPro" id="IPR001610">
    <property type="entry name" value="PAC"/>
</dbReference>
<dbReference type="NCBIfam" id="TIGR00254">
    <property type="entry name" value="GGDEF"/>
    <property type="match status" value="1"/>
</dbReference>
<dbReference type="InterPro" id="IPR000700">
    <property type="entry name" value="PAS-assoc_C"/>
</dbReference>
<keyword evidence="4" id="KW-1133">Transmembrane helix</keyword>
<dbReference type="PROSITE" id="PS50113">
    <property type="entry name" value="PAC"/>
    <property type="match status" value="1"/>
</dbReference>
<evidence type="ECO:0000256" key="5">
    <source>
        <dbReference type="SAM" id="SignalP"/>
    </source>
</evidence>
<dbReference type="Pfam" id="PF13426">
    <property type="entry name" value="PAS_9"/>
    <property type="match status" value="1"/>
</dbReference>
<dbReference type="Pfam" id="PF00497">
    <property type="entry name" value="SBP_bac_3"/>
    <property type="match status" value="1"/>
</dbReference>
<feature type="transmembrane region" description="Helical" evidence="4">
    <location>
        <begin position="579"/>
        <end position="600"/>
    </location>
</feature>
<dbReference type="InterPro" id="IPR015168">
    <property type="entry name" value="SsuA/THI5"/>
</dbReference>
<dbReference type="PANTHER" id="PTHR45138">
    <property type="entry name" value="REGULATORY COMPONENTS OF SENSORY TRANSDUCTION SYSTEM"/>
    <property type="match status" value="1"/>
</dbReference>
<reference evidence="8 9" key="1">
    <citation type="submission" date="2018-08" db="EMBL/GenBank/DDBJ databases">
        <title>Horizontal acquisition of hydrogen conversion ability and other habitat adaptations in Hydrogenovibrio crunogenus strains.</title>
        <authorList>
            <person name="Gonnella G."/>
            <person name="Adam N."/>
            <person name="Perner M."/>
        </authorList>
    </citation>
    <scope>NUCLEOTIDE SEQUENCE [LARGE SCALE GENOMIC DNA]</scope>
    <source>
        <strain evidence="8 9">SP-41</strain>
    </source>
</reference>
<name>A0A4P7P1U7_9GAMM</name>
<dbReference type="EMBL" id="CP032096">
    <property type="protein sequence ID" value="QBZ83959.1"/>
    <property type="molecule type" value="Genomic_DNA"/>
</dbReference>
<dbReference type="InterPro" id="IPR050469">
    <property type="entry name" value="Diguanylate_Cyclase"/>
</dbReference>
<dbReference type="Pfam" id="PF00990">
    <property type="entry name" value="GGDEF"/>
    <property type="match status" value="1"/>
</dbReference>
<accession>A0A4P7P1U7</accession>
<dbReference type="InterPro" id="IPR000160">
    <property type="entry name" value="GGDEF_dom"/>
</dbReference>
<dbReference type="AlphaFoldDB" id="A0A4P7P1U7"/>
<comment type="cofactor">
    <cofactor evidence="1">
        <name>Mg(2+)</name>
        <dbReference type="ChEBI" id="CHEBI:18420"/>
    </cofactor>
</comment>
<keyword evidence="4" id="KW-0812">Transmembrane</keyword>
<dbReference type="SMART" id="SM00267">
    <property type="entry name" value="GGDEF"/>
    <property type="match status" value="1"/>
</dbReference>
<protein>
    <recommendedName>
        <fullName evidence="2">diguanylate cyclase</fullName>
        <ecNumber evidence="2">2.7.7.65</ecNumber>
    </recommendedName>
</protein>
<dbReference type="InterPro" id="IPR029787">
    <property type="entry name" value="Nucleotide_cyclase"/>
</dbReference>
<dbReference type="InterPro" id="IPR000014">
    <property type="entry name" value="PAS"/>
</dbReference>
<dbReference type="GO" id="GO:0005886">
    <property type="term" value="C:plasma membrane"/>
    <property type="evidence" value="ECO:0007669"/>
    <property type="project" value="TreeGrafter"/>
</dbReference>
<dbReference type="Gene3D" id="3.30.450.20">
    <property type="entry name" value="PAS domain"/>
    <property type="match status" value="1"/>
</dbReference>
<dbReference type="CDD" id="cd01949">
    <property type="entry name" value="GGDEF"/>
    <property type="match status" value="1"/>
</dbReference>
<evidence type="ECO:0000256" key="4">
    <source>
        <dbReference type="SAM" id="Phobius"/>
    </source>
</evidence>
<dbReference type="InterPro" id="IPR001638">
    <property type="entry name" value="Solute-binding_3/MltF_N"/>
</dbReference>
<dbReference type="SUPFAM" id="SSF55785">
    <property type="entry name" value="PYP-like sensor domain (PAS domain)"/>
    <property type="match status" value="1"/>
</dbReference>
<evidence type="ECO:0000259" key="6">
    <source>
        <dbReference type="PROSITE" id="PS50113"/>
    </source>
</evidence>
<dbReference type="CDD" id="cd00130">
    <property type="entry name" value="PAS"/>
    <property type="match status" value="1"/>
</dbReference>
<evidence type="ECO:0000313" key="8">
    <source>
        <dbReference type="EMBL" id="QBZ83959.1"/>
    </source>
</evidence>
<dbReference type="InterPro" id="IPR043128">
    <property type="entry name" value="Rev_trsase/Diguanyl_cyclase"/>
</dbReference>
<dbReference type="SUPFAM" id="SSF55073">
    <property type="entry name" value="Nucleotide cyclase"/>
    <property type="match status" value="1"/>
</dbReference>
<keyword evidence="5" id="KW-0732">Signal</keyword>
<feature type="domain" description="PAC" evidence="6">
    <location>
        <begin position="677"/>
        <end position="731"/>
    </location>
</feature>
<dbReference type="SMART" id="SM00086">
    <property type="entry name" value="PAC"/>
    <property type="match status" value="1"/>
</dbReference>
<dbReference type="Pfam" id="PF09084">
    <property type="entry name" value="NMT1"/>
    <property type="match status" value="1"/>
</dbReference>
<dbReference type="CDD" id="cd01007">
    <property type="entry name" value="PBP2_BvgS_HisK_like"/>
    <property type="match status" value="1"/>
</dbReference>
<dbReference type="FunFam" id="3.30.70.270:FF:000001">
    <property type="entry name" value="Diguanylate cyclase domain protein"/>
    <property type="match status" value="1"/>
</dbReference>
<feature type="domain" description="GGDEF" evidence="7">
    <location>
        <begin position="759"/>
        <end position="894"/>
    </location>
</feature>
<keyword evidence="4" id="KW-0472">Membrane</keyword>